<gene>
    <name evidence="2" type="ORF">JCM14722_18810</name>
</gene>
<dbReference type="InterPro" id="IPR003615">
    <property type="entry name" value="HNH_nuc"/>
</dbReference>
<protein>
    <recommendedName>
        <fullName evidence="1">HNH nuclease domain-containing protein</fullName>
    </recommendedName>
</protein>
<name>A0ABN6RTA6_9BACT</name>
<dbReference type="InterPro" id="IPR002711">
    <property type="entry name" value="HNH"/>
</dbReference>
<proteinExistence type="predicted"/>
<dbReference type="Pfam" id="PF01844">
    <property type="entry name" value="HNH"/>
    <property type="match status" value="1"/>
</dbReference>
<keyword evidence="3" id="KW-1185">Reference proteome</keyword>
<reference evidence="2" key="1">
    <citation type="submission" date="2022-08" db="EMBL/GenBank/DDBJ databases">
        <title>Genome Sequence of the sulphate-reducing bacterium, Pseudodesulfovibrio portus JCM14722.</title>
        <authorList>
            <person name="Kondo R."/>
            <person name="Kataoka T."/>
        </authorList>
    </citation>
    <scope>NUCLEOTIDE SEQUENCE</scope>
    <source>
        <strain evidence="2">JCM 14722</strain>
    </source>
</reference>
<dbReference type="Proteomes" id="UP001061361">
    <property type="component" value="Chromosome"/>
</dbReference>
<dbReference type="CDD" id="cd00085">
    <property type="entry name" value="HNHc"/>
    <property type="match status" value="1"/>
</dbReference>
<evidence type="ECO:0000313" key="2">
    <source>
        <dbReference type="EMBL" id="BDQ34339.1"/>
    </source>
</evidence>
<organism evidence="2 3">
    <name type="scientific">Pseudodesulfovibrio portus</name>
    <dbReference type="NCBI Taxonomy" id="231439"/>
    <lineage>
        <taxon>Bacteria</taxon>
        <taxon>Pseudomonadati</taxon>
        <taxon>Thermodesulfobacteriota</taxon>
        <taxon>Desulfovibrionia</taxon>
        <taxon>Desulfovibrionales</taxon>
        <taxon>Desulfovibrionaceae</taxon>
    </lineage>
</organism>
<feature type="domain" description="HNH nuclease" evidence="1">
    <location>
        <begin position="245"/>
        <end position="304"/>
    </location>
</feature>
<evidence type="ECO:0000259" key="1">
    <source>
        <dbReference type="SMART" id="SM00507"/>
    </source>
</evidence>
<dbReference type="RefSeq" id="WP_264981248.1">
    <property type="nucleotide sequence ID" value="NZ_AP026708.1"/>
</dbReference>
<sequence length="313" mass="36423">MARRSSIGDPEALRSSLVELLTDFENHLKSSSLRQQVRELIPANHLLRDLGSSLLRDESAKAARERILRYLLKYVGEVIDGEELMVIGGISEYARRIRELRVEHGWKLITGYTVKDMKADEENGFGEELDSMKPDDYLLLSDEQDRDAAYRWNVANEIRKEKDLSVRDKILKYFRSNVGKEVSGEELRYVANNKSEWARRTRELRTEYGWPIMTQSTGMPELAVSMYVLVEDRQAPEHDRTIKDAVRREVYMRDEHTCQDCGWNHNKWNPSDPRHLEAHHIKHHVDGGENTVGNLVTLCNICHDKRHRKGEND</sequence>
<dbReference type="Gene3D" id="1.10.30.50">
    <property type="match status" value="1"/>
</dbReference>
<dbReference type="EMBL" id="AP026708">
    <property type="protein sequence ID" value="BDQ34339.1"/>
    <property type="molecule type" value="Genomic_DNA"/>
</dbReference>
<dbReference type="SMART" id="SM00507">
    <property type="entry name" value="HNHc"/>
    <property type="match status" value="1"/>
</dbReference>
<accession>A0ABN6RTA6</accession>
<evidence type="ECO:0000313" key="3">
    <source>
        <dbReference type="Proteomes" id="UP001061361"/>
    </source>
</evidence>